<evidence type="ECO:0000313" key="1">
    <source>
        <dbReference type="EMBL" id="WQJ52930.1"/>
    </source>
</evidence>
<keyword evidence="2" id="KW-1185">Reference proteome</keyword>
<reference evidence="1 2" key="1">
    <citation type="submission" date="2023-11" db="EMBL/GenBank/DDBJ databases">
        <authorList>
            <person name="Cook R."/>
            <person name="Crisci M."/>
            <person name="Pye H."/>
            <person name="Adriaenssens E."/>
            <person name="Santini J."/>
        </authorList>
    </citation>
    <scope>NUCLEOTIDE SEQUENCE [LARGE SCALE GENOMIC DNA]</scope>
    <source>
        <strain evidence="1">Lak_Megaphage_RVC_JS4_GC31</strain>
    </source>
</reference>
<dbReference type="EMBL" id="OR769222">
    <property type="protein sequence ID" value="WQJ52930.1"/>
    <property type="molecule type" value="Genomic_DNA"/>
</dbReference>
<evidence type="ECO:0000313" key="2">
    <source>
        <dbReference type="Proteomes" id="UP001349343"/>
    </source>
</evidence>
<protein>
    <submittedName>
        <fullName evidence="1">Uncharacterized protein</fullName>
    </submittedName>
</protein>
<accession>A0ABZ0Z457</accession>
<sequence length="96" mass="11481">MLAFGVIVLYATTKICKHCETLQNRDHFYVARDKYDARLWLYLRKPVRDTDSWIPCDIGKALYPECEFKNLGLNKDDFENLKWEDEPVEVFFNLED</sequence>
<proteinExistence type="predicted"/>
<name>A0ABZ0Z457_9CAUD</name>
<dbReference type="Proteomes" id="UP001349343">
    <property type="component" value="Segment"/>
</dbReference>
<organism evidence="1 2">
    <name type="scientific">phage Lak_Megaphage_RVC_JS4_GC31</name>
    <dbReference type="NCBI Taxonomy" id="3109228"/>
    <lineage>
        <taxon>Viruses</taxon>
        <taxon>Duplodnaviria</taxon>
        <taxon>Heunggongvirae</taxon>
        <taxon>Uroviricota</taxon>
        <taxon>Caudoviricetes</taxon>
        <taxon>Caudoviricetes code 15 clade</taxon>
    </lineage>
</organism>